<dbReference type="AlphaFoldDB" id="A0A2M4AMU6"/>
<protein>
    <recommendedName>
        <fullName evidence="13">Polypeptide N-acetylgalactosaminyltransferase</fullName>
        <ecNumber evidence="13">2.4.1.-</ecNumber>
    </recommendedName>
    <alternativeName>
        <fullName evidence="13">Protein-UDP acetylgalactosaminyltransferase</fullName>
    </alternativeName>
</protein>
<comment type="similarity">
    <text evidence="3 13">Belongs to the glycosyltransferase 2 family. GalNAc-T subfamily.</text>
</comment>
<dbReference type="InterPro" id="IPR029044">
    <property type="entry name" value="Nucleotide-diphossugar_trans"/>
</dbReference>
<dbReference type="Gene3D" id="3.90.550.10">
    <property type="entry name" value="Spore Coat Polysaccharide Biosynthesis Protein SpsA, Chain A"/>
    <property type="match status" value="1"/>
</dbReference>
<comment type="cofactor">
    <cofactor evidence="1 13">
        <name>Mn(2+)</name>
        <dbReference type="ChEBI" id="CHEBI:29035"/>
    </cofactor>
</comment>
<dbReference type="InterPro" id="IPR045885">
    <property type="entry name" value="GalNAc-T"/>
</dbReference>
<dbReference type="InterPro" id="IPR001173">
    <property type="entry name" value="Glyco_trans_2-like"/>
</dbReference>
<evidence type="ECO:0000256" key="1">
    <source>
        <dbReference type="ARBA" id="ARBA00001936"/>
    </source>
</evidence>
<dbReference type="PANTHER" id="PTHR11675">
    <property type="entry name" value="N-ACETYLGALACTOSAMINYLTRANSFERASE"/>
    <property type="match status" value="1"/>
</dbReference>
<keyword evidence="11" id="KW-0325">Glycoprotein</keyword>
<evidence type="ECO:0000256" key="6">
    <source>
        <dbReference type="ARBA" id="ARBA00022968"/>
    </source>
</evidence>
<dbReference type="SMART" id="SM00458">
    <property type="entry name" value="RICIN"/>
    <property type="match status" value="1"/>
</dbReference>
<accession>A0A2M4AMU6</accession>
<comment type="subcellular location">
    <subcellularLocation>
        <location evidence="2 13">Golgi apparatus membrane</location>
        <topology evidence="2 13">Single-pass type II membrane protein</topology>
    </subcellularLocation>
</comment>
<dbReference type="Pfam" id="PF00535">
    <property type="entry name" value="Glycos_transf_2"/>
    <property type="match status" value="1"/>
</dbReference>
<feature type="transmembrane region" description="Helical" evidence="13">
    <location>
        <begin position="9"/>
        <end position="27"/>
    </location>
</feature>
<reference evidence="15" key="1">
    <citation type="submission" date="2018-01" db="EMBL/GenBank/DDBJ databases">
        <title>An insight into the sialome of Amazonian anophelines.</title>
        <authorList>
            <person name="Ribeiro J.M."/>
            <person name="Scarpassa V."/>
            <person name="Calvo E."/>
        </authorList>
    </citation>
    <scope>NUCLEOTIDE SEQUENCE</scope>
    <source>
        <tissue evidence="15">Salivary glands</tissue>
    </source>
</reference>
<evidence type="ECO:0000256" key="11">
    <source>
        <dbReference type="ARBA" id="ARBA00023180"/>
    </source>
</evidence>
<dbReference type="FunFam" id="3.90.550.10:FF:000053">
    <property type="entry name" value="Polypeptide N-acetylgalactosaminyltransferase"/>
    <property type="match status" value="1"/>
</dbReference>
<evidence type="ECO:0000256" key="13">
    <source>
        <dbReference type="RuleBase" id="RU361242"/>
    </source>
</evidence>
<dbReference type="GO" id="GO:0000139">
    <property type="term" value="C:Golgi membrane"/>
    <property type="evidence" value="ECO:0007669"/>
    <property type="project" value="UniProtKB-SubCell"/>
</dbReference>
<evidence type="ECO:0000256" key="8">
    <source>
        <dbReference type="ARBA" id="ARBA00023034"/>
    </source>
</evidence>
<dbReference type="EMBL" id="GGFK01008779">
    <property type="protein sequence ID" value="MBW42100.1"/>
    <property type="molecule type" value="Transcribed_RNA"/>
</dbReference>
<keyword evidence="6" id="KW-0735">Signal-anchor</keyword>
<evidence type="ECO:0000256" key="7">
    <source>
        <dbReference type="ARBA" id="ARBA00022989"/>
    </source>
</evidence>
<keyword evidence="8 13" id="KW-0333">Golgi apparatus</keyword>
<sequence length="569" mass="64788">MVPLTAKHLFFLFVVSLLGVTFWVALLERNSRHDDTVVGELLGVPSWLGRQTADLDGTLGDMGLPVELPAKLSPAVLVLVRRGWQEQGLNQYVSDMIPLHRRLPDVRDAWCRAEEQARRDRNVGPGTLPSSSIVIVFYNEAWSVLLRTVHSVLDRTPSALIEEILLVDDSSTMEHLQQQLEDYVASLPKVRLIRAPERVGLIRARLLGAKAARSAIITFLDAHCEVIEGWLEALVAHVAQNETMIAIPAIDWIHEDTLALNAQNSVRYYGSFDWGLNFQWRVRSERMPSMAKANSHPAAPYDTPTMAGGLFTIHRSFFERLGWYDEGMQIYGGENMELSFKAWMCGGTMQIVGCSRVAHIQKRGHPYLRQVPDGYGIVRRNSIRVAEVWMDEYADYFYETFGGRAKRGAFGNLTARHELRKRLDCKPYRWYLETVFPEQFDPSKAVARGEIRFADDAKATPLCLDWPSLLSVVACHGYGGHQLWYLTAKGEVTREDHCLDYDGQHLSVVRCHGLGGNQRWTWLPDTRQLKKLTYDRCLQWSGTELLLEVCDSTNPSQRWLFQNYQPNNL</sequence>
<dbReference type="GO" id="GO:0006493">
    <property type="term" value="P:protein O-linked glycosylation"/>
    <property type="evidence" value="ECO:0007669"/>
    <property type="project" value="UniProtKB-ARBA"/>
</dbReference>
<dbReference type="EC" id="2.4.1.-" evidence="13"/>
<evidence type="ECO:0000256" key="10">
    <source>
        <dbReference type="ARBA" id="ARBA00023157"/>
    </source>
</evidence>
<organism evidence="15">
    <name type="scientific">Anopheles triannulatus</name>
    <dbReference type="NCBI Taxonomy" id="58253"/>
    <lineage>
        <taxon>Eukaryota</taxon>
        <taxon>Metazoa</taxon>
        <taxon>Ecdysozoa</taxon>
        <taxon>Arthropoda</taxon>
        <taxon>Hexapoda</taxon>
        <taxon>Insecta</taxon>
        <taxon>Pterygota</taxon>
        <taxon>Neoptera</taxon>
        <taxon>Endopterygota</taxon>
        <taxon>Diptera</taxon>
        <taxon>Nematocera</taxon>
        <taxon>Culicoidea</taxon>
        <taxon>Culicidae</taxon>
        <taxon>Anophelinae</taxon>
        <taxon>Anopheles</taxon>
    </lineage>
</organism>
<keyword evidence="7 13" id="KW-1133">Transmembrane helix</keyword>
<keyword evidence="12 13" id="KW-0464">Manganese</keyword>
<dbReference type="InterPro" id="IPR000772">
    <property type="entry name" value="Ricin_B_lectin"/>
</dbReference>
<dbReference type="Gene3D" id="2.80.10.50">
    <property type="match status" value="1"/>
</dbReference>
<evidence type="ECO:0000256" key="4">
    <source>
        <dbReference type="ARBA" id="ARBA00022692"/>
    </source>
</evidence>
<evidence type="ECO:0000256" key="5">
    <source>
        <dbReference type="ARBA" id="ARBA00022734"/>
    </source>
</evidence>
<dbReference type="SUPFAM" id="SSF50370">
    <property type="entry name" value="Ricin B-like lectins"/>
    <property type="match status" value="1"/>
</dbReference>
<feature type="domain" description="Ricin B lectin" evidence="14">
    <location>
        <begin position="448"/>
        <end position="562"/>
    </location>
</feature>
<dbReference type="PANTHER" id="PTHR11675:SF131">
    <property type="entry name" value="POLYPEPTIDE N-ACETYLGALACTOSAMINYLTRANSFERASE 9-RELATED"/>
    <property type="match status" value="1"/>
</dbReference>
<dbReference type="GO" id="GO:0004653">
    <property type="term" value="F:polypeptide N-acetylgalactosaminyltransferase activity"/>
    <property type="evidence" value="ECO:0007669"/>
    <property type="project" value="TreeGrafter"/>
</dbReference>
<keyword evidence="5 13" id="KW-0430">Lectin</keyword>
<evidence type="ECO:0000256" key="12">
    <source>
        <dbReference type="ARBA" id="ARBA00023211"/>
    </source>
</evidence>
<comment type="pathway">
    <text evidence="13">Protein modification; protein glycosylation.</text>
</comment>
<evidence type="ECO:0000256" key="9">
    <source>
        <dbReference type="ARBA" id="ARBA00023136"/>
    </source>
</evidence>
<keyword evidence="13 15" id="KW-0808">Transferase</keyword>
<dbReference type="UniPathway" id="UPA00378"/>
<dbReference type="InterPro" id="IPR035992">
    <property type="entry name" value="Ricin_B-like_lectins"/>
</dbReference>
<dbReference type="PROSITE" id="PS50231">
    <property type="entry name" value="RICIN_B_LECTIN"/>
    <property type="match status" value="1"/>
</dbReference>
<evidence type="ECO:0000256" key="2">
    <source>
        <dbReference type="ARBA" id="ARBA00004323"/>
    </source>
</evidence>
<evidence type="ECO:0000259" key="14">
    <source>
        <dbReference type="SMART" id="SM00458"/>
    </source>
</evidence>
<dbReference type="SUPFAM" id="SSF53448">
    <property type="entry name" value="Nucleotide-diphospho-sugar transferases"/>
    <property type="match status" value="1"/>
</dbReference>
<evidence type="ECO:0000313" key="15">
    <source>
        <dbReference type="EMBL" id="MBW42100.1"/>
    </source>
</evidence>
<dbReference type="CDD" id="cd02510">
    <property type="entry name" value="pp-GalNAc-T"/>
    <property type="match status" value="1"/>
</dbReference>
<dbReference type="GO" id="GO:0030246">
    <property type="term" value="F:carbohydrate binding"/>
    <property type="evidence" value="ECO:0007669"/>
    <property type="project" value="UniProtKB-KW"/>
</dbReference>
<keyword evidence="9 13" id="KW-0472">Membrane</keyword>
<name>A0A2M4AMU6_9DIPT</name>
<keyword evidence="10 13" id="KW-1015">Disulfide bond</keyword>
<keyword evidence="13" id="KW-0328">Glycosyltransferase</keyword>
<evidence type="ECO:0000256" key="3">
    <source>
        <dbReference type="ARBA" id="ARBA00005680"/>
    </source>
</evidence>
<proteinExistence type="inferred from homology"/>
<keyword evidence="4 13" id="KW-0812">Transmembrane</keyword>
<dbReference type="Pfam" id="PF00652">
    <property type="entry name" value="Ricin_B_lectin"/>
    <property type="match status" value="1"/>
</dbReference>